<comment type="caution">
    <text evidence="1">The sequence shown here is derived from an EMBL/GenBank/DDBJ whole genome shotgun (WGS) entry which is preliminary data.</text>
</comment>
<protein>
    <submittedName>
        <fullName evidence="1">Uncharacterized protein</fullName>
    </submittedName>
</protein>
<keyword evidence="2" id="KW-1185">Reference proteome</keyword>
<organism evidence="1 2">
    <name type="scientific">Bauhinia variegata</name>
    <name type="common">Purple orchid tree</name>
    <name type="synonym">Phanera variegata</name>
    <dbReference type="NCBI Taxonomy" id="167791"/>
    <lineage>
        <taxon>Eukaryota</taxon>
        <taxon>Viridiplantae</taxon>
        <taxon>Streptophyta</taxon>
        <taxon>Embryophyta</taxon>
        <taxon>Tracheophyta</taxon>
        <taxon>Spermatophyta</taxon>
        <taxon>Magnoliopsida</taxon>
        <taxon>eudicotyledons</taxon>
        <taxon>Gunneridae</taxon>
        <taxon>Pentapetalae</taxon>
        <taxon>rosids</taxon>
        <taxon>fabids</taxon>
        <taxon>Fabales</taxon>
        <taxon>Fabaceae</taxon>
        <taxon>Cercidoideae</taxon>
        <taxon>Cercideae</taxon>
        <taxon>Bauhiniinae</taxon>
        <taxon>Bauhinia</taxon>
    </lineage>
</organism>
<dbReference type="Proteomes" id="UP000828941">
    <property type="component" value="Chromosome 4"/>
</dbReference>
<reference evidence="1 2" key="1">
    <citation type="journal article" date="2022" name="DNA Res.">
        <title>Chromosomal-level genome assembly of the orchid tree Bauhinia variegata (Leguminosae; Cercidoideae) supports the allotetraploid origin hypothesis of Bauhinia.</title>
        <authorList>
            <person name="Zhong Y."/>
            <person name="Chen Y."/>
            <person name="Zheng D."/>
            <person name="Pang J."/>
            <person name="Liu Y."/>
            <person name="Luo S."/>
            <person name="Meng S."/>
            <person name="Qian L."/>
            <person name="Wei D."/>
            <person name="Dai S."/>
            <person name="Zhou R."/>
        </authorList>
    </citation>
    <scope>NUCLEOTIDE SEQUENCE [LARGE SCALE GENOMIC DNA]</scope>
    <source>
        <strain evidence="1">BV-YZ2020</strain>
    </source>
</reference>
<gene>
    <name evidence="1" type="ORF">L6164_008845</name>
</gene>
<sequence length="536" mass="59810">MDRFIPNREAMDMDYARTVMSHMGELYFPPRNRYQRLLSTALGLDHSRILVFGERRFASVDPLRDEGFESLISSRRCQFPSEPEKILDAPNLLVDDAFHVLDWGNNDIIAVAFGDTLYGYDFNSKTSSKIVTVEGEVPITGVKWASDGERIAIRLYNGEVLLWDVSAERKLTAIGIGQGKSGSLAWNHSAMNTLTVGRDDGKIVDYNFGSNRIVASYGPSHRGGVLSFKWSPGGNRLLSGGADYTAYIWDRAKPSAFCTKFTDHQGAVRGLDWCPFEHGLVVSGGHDGFIKIWSSYTGKCLKSENTGSEVLSLMWAKCQDDELISSHGFPGNELAVWKYPSMENIVEFEHHRSRLLYIASSPDGCFLASASGESAPNAEDDKLMLWNMNCKVERSSTNHLFCNQDMSFLVITGGSQQTPVIQSSHRASLPPELLRDVIKRLEARAHRFLISTRFNALLCASPGEKCAKKSLAVLSSVERLLSFFLKAGYSDGPIQCFIKRDKSKLKYHLCLSPETYMPLIVFCYVKCCMTSNVVFP</sequence>
<name>A0ACB9PJF3_BAUVA</name>
<dbReference type="EMBL" id="CM039429">
    <property type="protein sequence ID" value="KAI4348084.1"/>
    <property type="molecule type" value="Genomic_DNA"/>
</dbReference>
<evidence type="ECO:0000313" key="1">
    <source>
        <dbReference type="EMBL" id="KAI4348084.1"/>
    </source>
</evidence>
<proteinExistence type="predicted"/>
<accession>A0ACB9PJF3</accession>
<evidence type="ECO:0000313" key="2">
    <source>
        <dbReference type="Proteomes" id="UP000828941"/>
    </source>
</evidence>